<feature type="transmembrane region" description="Helical" evidence="7">
    <location>
        <begin position="568"/>
        <end position="588"/>
    </location>
</feature>
<feature type="transmembrane region" description="Helical" evidence="7">
    <location>
        <begin position="491"/>
        <end position="510"/>
    </location>
</feature>
<feature type="transmembrane region" description="Helical" evidence="7">
    <location>
        <begin position="461"/>
        <end position="479"/>
    </location>
</feature>
<feature type="transmembrane region" description="Helical" evidence="7">
    <location>
        <begin position="420"/>
        <end position="440"/>
    </location>
</feature>
<protein>
    <recommendedName>
        <fullName evidence="10">Uracil permease</fullName>
    </recommendedName>
</protein>
<evidence type="ECO:0000256" key="4">
    <source>
        <dbReference type="ARBA" id="ARBA00022989"/>
    </source>
</evidence>
<comment type="subcellular location">
    <subcellularLocation>
        <location evidence="1">Membrane</location>
        <topology evidence="1">Multi-pass membrane protein</topology>
    </subcellularLocation>
</comment>
<sequence>MPPSLQDGKPDHKSSSRDLLSSNYQRRSRNWSPNEEESEPLLSGPSTPRKSRRLRTRNLDSSFESINDFTEHIVHHSSDESTFFDFMMEKVRGSKVAYWANRLAVESEPGLTNAQLMLCNDDLKPVEAERRQWGPWNFVGFWVADSFNINTWMISSSMISASGLSWWQSWICVWLGYAISGMFVCMTGRIGATYHISFPVVSRSSFGIWGALWPVFNRAAMACIWYGVQAWIGGNCIRLMISSIWPSFENIHNGIPGSGTNTRDFISFLLFWLLSLPAIWFPVHKIRHLFTLKAFVVPTAGIAFFIWAVVRAKGLGPIVKQPNTSHGSKLAWGMVTGIMSAISNFATLIVNDPDFARFARKPKDALWSQLLTIPCGFGITSFIGIIVSSSSTVIFEGEPIWNPLDLLKSFLDEGTSGNRAGVFFIASAFALAQLGTNIAANSVSAGTDMTALLPRYLNIRRGGYICAIVGLVMCPWNLLKDANKFTTYLSAYSVFLSSIAGVIVIDYYFVRKGFLQVKDLYSAKQTGPYYFTFGCHWRGYAAYIAGILINIVGFVGAIGVEVPKGAQYIYNLNFFCGFIVAGGVYYLLCKVFPVPATSDVWMEVGDQVDDMSFAYDAGSEYGDDHGGKPGMKSDAVVTASKRDFDA</sequence>
<feature type="transmembrane region" description="Helical" evidence="7">
    <location>
        <begin position="370"/>
        <end position="395"/>
    </location>
</feature>
<evidence type="ECO:0000256" key="2">
    <source>
        <dbReference type="ARBA" id="ARBA00008974"/>
    </source>
</evidence>
<dbReference type="Gene3D" id="1.10.4160.10">
    <property type="entry name" value="Hydantoin permease"/>
    <property type="match status" value="1"/>
</dbReference>
<dbReference type="InterPro" id="IPR045225">
    <property type="entry name" value="Uracil/uridine/allantoin_perm"/>
</dbReference>
<feature type="region of interest" description="Disordered" evidence="6">
    <location>
        <begin position="1"/>
        <end position="53"/>
    </location>
</feature>
<reference evidence="8 9" key="1">
    <citation type="journal article" date="2024" name="Commun. Biol.">
        <title>Comparative genomic analysis of thermophilic fungi reveals convergent evolutionary adaptations and gene losses.</title>
        <authorList>
            <person name="Steindorff A.S."/>
            <person name="Aguilar-Pontes M.V."/>
            <person name="Robinson A.J."/>
            <person name="Andreopoulos B."/>
            <person name="LaButti K."/>
            <person name="Kuo A."/>
            <person name="Mondo S."/>
            <person name="Riley R."/>
            <person name="Otillar R."/>
            <person name="Haridas S."/>
            <person name="Lipzen A."/>
            <person name="Grimwood J."/>
            <person name="Schmutz J."/>
            <person name="Clum A."/>
            <person name="Reid I.D."/>
            <person name="Moisan M.C."/>
            <person name="Butler G."/>
            <person name="Nguyen T.T.M."/>
            <person name="Dewar K."/>
            <person name="Conant G."/>
            <person name="Drula E."/>
            <person name="Henrissat B."/>
            <person name="Hansel C."/>
            <person name="Singer S."/>
            <person name="Hutchinson M.I."/>
            <person name="de Vries R.P."/>
            <person name="Natvig D.O."/>
            <person name="Powell A.J."/>
            <person name="Tsang A."/>
            <person name="Grigoriev I.V."/>
        </authorList>
    </citation>
    <scope>NUCLEOTIDE SEQUENCE [LARGE SCALE GENOMIC DNA]</scope>
    <source>
        <strain evidence="8 9">CBS 494.80</strain>
    </source>
</reference>
<dbReference type="EMBL" id="JAZHXI010000005">
    <property type="protein sequence ID" value="KAL2071447.1"/>
    <property type="molecule type" value="Genomic_DNA"/>
</dbReference>
<evidence type="ECO:0000256" key="1">
    <source>
        <dbReference type="ARBA" id="ARBA00004141"/>
    </source>
</evidence>
<dbReference type="PANTHER" id="PTHR30618:SF2">
    <property type="entry name" value="ALLANTOIN PERMEASE-RELATED"/>
    <property type="match status" value="1"/>
</dbReference>
<dbReference type="NCBIfam" id="TIGR00800">
    <property type="entry name" value="ncs1"/>
    <property type="match status" value="1"/>
</dbReference>
<dbReference type="CDD" id="cd11482">
    <property type="entry name" value="SLC-NCS1sbd_NRT1-like"/>
    <property type="match status" value="1"/>
</dbReference>
<name>A0ABR4CPH2_9HELO</name>
<evidence type="ECO:0000313" key="8">
    <source>
        <dbReference type="EMBL" id="KAL2071447.1"/>
    </source>
</evidence>
<evidence type="ECO:0000256" key="5">
    <source>
        <dbReference type="ARBA" id="ARBA00023136"/>
    </source>
</evidence>
<proteinExistence type="inferred from homology"/>
<dbReference type="InterPro" id="IPR012681">
    <property type="entry name" value="NCS1"/>
</dbReference>
<feature type="transmembrane region" description="Helical" evidence="7">
    <location>
        <begin position="265"/>
        <end position="283"/>
    </location>
</feature>
<evidence type="ECO:0000256" key="6">
    <source>
        <dbReference type="SAM" id="MobiDB-lite"/>
    </source>
</evidence>
<feature type="transmembrane region" description="Helical" evidence="7">
    <location>
        <begin position="290"/>
        <end position="310"/>
    </location>
</feature>
<feature type="transmembrane region" description="Helical" evidence="7">
    <location>
        <begin position="540"/>
        <end position="562"/>
    </location>
</feature>
<accession>A0ABR4CPH2</accession>
<gene>
    <name evidence="8" type="ORF">VTL71DRAFT_12682</name>
</gene>
<dbReference type="PANTHER" id="PTHR30618">
    <property type="entry name" value="NCS1 FAMILY PURINE/PYRIMIDINE TRANSPORTER"/>
    <property type="match status" value="1"/>
</dbReference>
<dbReference type="InterPro" id="IPR001248">
    <property type="entry name" value="Pur-cyt_permease"/>
</dbReference>
<keyword evidence="4 7" id="KW-1133">Transmembrane helix</keyword>
<organism evidence="8 9">
    <name type="scientific">Oculimacula yallundae</name>
    <dbReference type="NCBI Taxonomy" id="86028"/>
    <lineage>
        <taxon>Eukaryota</taxon>
        <taxon>Fungi</taxon>
        <taxon>Dikarya</taxon>
        <taxon>Ascomycota</taxon>
        <taxon>Pezizomycotina</taxon>
        <taxon>Leotiomycetes</taxon>
        <taxon>Helotiales</taxon>
        <taxon>Ploettnerulaceae</taxon>
        <taxon>Oculimacula</taxon>
    </lineage>
</organism>
<keyword evidence="5 7" id="KW-0472">Membrane</keyword>
<evidence type="ECO:0000256" key="3">
    <source>
        <dbReference type="ARBA" id="ARBA00022692"/>
    </source>
</evidence>
<keyword evidence="9" id="KW-1185">Reference proteome</keyword>
<evidence type="ECO:0000313" key="9">
    <source>
        <dbReference type="Proteomes" id="UP001595075"/>
    </source>
</evidence>
<comment type="similarity">
    <text evidence="2">Belongs to the purine-cytosine permease (2.A.39) family.</text>
</comment>
<feature type="transmembrane region" description="Helical" evidence="7">
    <location>
        <begin position="167"/>
        <end position="190"/>
    </location>
</feature>
<evidence type="ECO:0000256" key="7">
    <source>
        <dbReference type="SAM" id="Phobius"/>
    </source>
</evidence>
<feature type="transmembrane region" description="Helical" evidence="7">
    <location>
        <begin position="330"/>
        <end position="350"/>
    </location>
</feature>
<keyword evidence="3 7" id="KW-0812">Transmembrane</keyword>
<comment type="caution">
    <text evidence="8">The sequence shown here is derived from an EMBL/GenBank/DDBJ whole genome shotgun (WGS) entry which is preliminary data.</text>
</comment>
<dbReference type="Pfam" id="PF02133">
    <property type="entry name" value="Transp_cyt_pur"/>
    <property type="match status" value="1"/>
</dbReference>
<evidence type="ECO:0008006" key="10">
    <source>
        <dbReference type="Google" id="ProtNLM"/>
    </source>
</evidence>
<feature type="transmembrane region" description="Helical" evidence="7">
    <location>
        <begin position="223"/>
        <end position="245"/>
    </location>
</feature>
<dbReference type="Proteomes" id="UP001595075">
    <property type="component" value="Unassembled WGS sequence"/>
</dbReference>